<dbReference type="RefSeq" id="WP_176527094.1">
    <property type="nucleotide sequence ID" value="NZ_FXYH01000008.1"/>
</dbReference>
<reference evidence="2 3" key="1">
    <citation type="submission" date="2017-05" db="EMBL/GenBank/DDBJ databases">
        <authorList>
            <person name="Song R."/>
            <person name="Chenine A.L."/>
            <person name="Ruprecht R.M."/>
        </authorList>
    </citation>
    <scope>NUCLEOTIDE SEQUENCE [LARGE SCALE GENOMIC DNA]</scope>
    <source>
        <strain evidence="2 3">CECT 8663</strain>
    </source>
</reference>
<evidence type="ECO:0000256" key="1">
    <source>
        <dbReference type="SAM" id="SignalP"/>
    </source>
</evidence>
<evidence type="ECO:0000313" key="2">
    <source>
        <dbReference type="EMBL" id="SMX42980.1"/>
    </source>
</evidence>
<protein>
    <submittedName>
        <fullName evidence="2">Uncharacterized protein</fullName>
    </submittedName>
</protein>
<dbReference type="EMBL" id="FXYH01000008">
    <property type="protein sequence ID" value="SMX42980.1"/>
    <property type="molecule type" value="Genomic_DNA"/>
</dbReference>
<gene>
    <name evidence="2" type="ORF">PEV8663_02561</name>
</gene>
<accession>A0A238KJT3</accession>
<dbReference type="AlphaFoldDB" id="A0A238KJT3"/>
<evidence type="ECO:0000313" key="3">
    <source>
        <dbReference type="Proteomes" id="UP000220836"/>
    </source>
</evidence>
<proteinExistence type="predicted"/>
<keyword evidence="1" id="KW-0732">Signal</keyword>
<keyword evidence="3" id="KW-1185">Reference proteome</keyword>
<dbReference type="PROSITE" id="PS51257">
    <property type="entry name" value="PROKAR_LIPOPROTEIN"/>
    <property type="match status" value="1"/>
</dbReference>
<feature type="signal peptide" evidence="1">
    <location>
        <begin position="1"/>
        <end position="17"/>
    </location>
</feature>
<organism evidence="2 3">
    <name type="scientific">Pelagimonas varians</name>
    <dbReference type="NCBI Taxonomy" id="696760"/>
    <lineage>
        <taxon>Bacteria</taxon>
        <taxon>Pseudomonadati</taxon>
        <taxon>Pseudomonadota</taxon>
        <taxon>Alphaproteobacteria</taxon>
        <taxon>Rhodobacterales</taxon>
        <taxon>Roseobacteraceae</taxon>
        <taxon>Pelagimonas</taxon>
    </lineage>
</organism>
<dbReference type="Proteomes" id="UP000220836">
    <property type="component" value="Unassembled WGS sequence"/>
</dbReference>
<feature type="chain" id="PRO_5012444073" evidence="1">
    <location>
        <begin position="18"/>
        <end position="242"/>
    </location>
</feature>
<name>A0A238KJT3_9RHOB</name>
<sequence>MRAMRFVMALGVAAVLAGCDGGLPDSGPNSPKASGTGGLVNSLMLGAQDKSGPGKTKLPLARVRLAGGDVVVVGPDGYCLDPVTVENSAARGFALIASCHILSDGKFGASVEPILVTVTVGPKSNVEDIPTPKQLSFAANAPLIGGETRDGFVVANLGSGGDAVLDGGDTRYWRGAFLQGDRMVGLALYAPKGSAYAGSQGGGFLRKVHGKIVSQSPGGADPAPKLVKKPGEENLLGRLFNR</sequence>